<dbReference type="PANTHER" id="PTHR21716:SF53">
    <property type="entry name" value="PERMEASE PERM-RELATED"/>
    <property type="match status" value="1"/>
</dbReference>
<feature type="transmembrane region" description="Helical" evidence="8">
    <location>
        <begin position="216"/>
        <end position="233"/>
    </location>
</feature>
<dbReference type="OrthoDB" id="9793390at2"/>
<keyword evidence="3" id="KW-0813">Transport</keyword>
<reference evidence="10" key="1">
    <citation type="submission" date="2017-02" db="EMBL/GenBank/DDBJ databases">
        <authorList>
            <person name="Varghese N."/>
            <person name="Submissions S."/>
        </authorList>
    </citation>
    <scope>NUCLEOTIDE SEQUENCE [LARGE SCALE GENOMIC DNA]</scope>
    <source>
        <strain evidence="10">ATCC 35199</strain>
    </source>
</reference>
<name>A0A1T5A508_9FIRM</name>
<dbReference type="EMBL" id="FUYN01000001">
    <property type="protein sequence ID" value="SKB29827.1"/>
    <property type="molecule type" value="Genomic_DNA"/>
</dbReference>
<evidence type="ECO:0000256" key="2">
    <source>
        <dbReference type="ARBA" id="ARBA00009773"/>
    </source>
</evidence>
<keyword evidence="5 8" id="KW-0812">Transmembrane</keyword>
<feature type="transmembrane region" description="Helical" evidence="8">
    <location>
        <begin position="267"/>
        <end position="290"/>
    </location>
</feature>
<dbReference type="AlphaFoldDB" id="A0A1T5A508"/>
<feature type="transmembrane region" description="Helical" evidence="8">
    <location>
        <begin position="324"/>
        <end position="345"/>
    </location>
</feature>
<keyword evidence="10" id="KW-1185">Reference proteome</keyword>
<feature type="transmembrane region" description="Helical" evidence="8">
    <location>
        <begin position="239"/>
        <end position="260"/>
    </location>
</feature>
<keyword evidence="6 8" id="KW-1133">Transmembrane helix</keyword>
<evidence type="ECO:0000256" key="4">
    <source>
        <dbReference type="ARBA" id="ARBA00022475"/>
    </source>
</evidence>
<gene>
    <name evidence="9" type="ORF">SAMN02745120_0760</name>
</gene>
<feature type="transmembrane region" description="Helical" evidence="8">
    <location>
        <begin position="179"/>
        <end position="204"/>
    </location>
</feature>
<dbReference type="Pfam" id="PF01594">
    <property type="entry name" value="AI-2E_transport"/>
    <property type="match status" value="1"/>
</dbReference>
<evidence type="ECO:0000313" key="9">
    <source>
        <dbReference type="EMBL" id="SKB29827.1"/>
    </source>
</evidence>
<feature type="transmembrane region" description="Helical" evidence="8">
    <location>
        <begin position="351"/>
        <end position="371"/>
    </location>
</feature>
<dbReference type="PANTHER" id="PTHR21716">
    <property type="entry name" value="TRANSMEMBRANE PROTEIN"/>
    <property type="match status" value="1"/>
</dbReference>
<accession>A0A1T5A508</accession>
<evidence type="ECO:0000256" key="8">
    <source>
        <dbReference type="SAM" id="Phobius"/>
    </source>
</evidence>
<dbReference type="GO" id="GO:0005886">
    <property type="term" value="C:plasma membrane"/>
    <property type="evidence" value="ECO:0007669"/>
    <property type="project" value="UniProtKB-SubCell"/>
</dbReference>
<evidence type="ECO:0000313" key="10">
    <source>
        <dbReference type="Proteomes" id="UP000243406"/>
    </source>
</evidence>
<dbReference type="GO" id="GO:0055085">
    <property type="term" value="P:transmembrane transport"/>
    <property type="evidence" value="ECO:0007669"/>
    <property type="project" value="TreeGrafter"/>
</dbReference>
<feature type="transmembrane region" description="Helical" evidence="8">
    <location>
        <begin position="296"/>
        <end position="317"/>
    </location>
</feature>
<comment type="similarity">
    <text evidence="2">Belongs to the autoinducer-2 exporter (AI-2E) (TC 2.A.86) family.</text>
</comment>
<evidence type="ECO:0000256" key="6">
    <source>
        <dbReference type="ARBA" id="ARBA00022989"/>
    </source>
</evidence>
<dbReference type="Proteomes" id="UP000243406">
    <property type="component" value="Unassembled WGS sequence"/>
</dbReference>
<organism evidence="9 10">
    <name type="scientific">Acetoanaerobium noterae</name>
    <dbReference type="NCBI Taxonomy" id="745369"/>
    <lineage>
        <taxon>Bacteria</taxon>
        <taxon>Bacillati</taxon>
        <taxon>Bacillota</taxon>
        <taxon>Clostridia</taxon>
        <taxon>Peptostreptococcales</taxon>
        <taxon>Filifactoraceae</taxon>
        <taxon>Acetoanaerobium</taxon>
    </lineage>
</organism>
<evidence type="ECO:0000256" key="7">
    <source>
        <dbReference type="ARBA" id="ARBA00023136"/>
    </source>
</evidence>
<feature type="transmembrane region" description="Helical" evidence="8">
    <location>
        <begin position="89"/>
        <end position="110"/>
    </location>
</feature>
<evidence type="ECO:0000256" key="1">
    <source>
        <dbReference type="ARBA" id="ARBA00004651"/>
    </source>
</evidence>
<dbReference type="InterPro" id="IPR002549">
    <property type="entry name" value="AI-2E-like"/>
</dbReference>
<dbReference type="RefSeq" id="WP_079588707.1">
    <property type="nucleotide sequence ID" value="NZ_FUYN01000001.1"/>
</dbReference>
<protein>
    <submittedName>
        <fullName evidence="9">Predicted PurR-regulated permease PerM</fullName>
    </submittedName>
</protein>
<sequence>MDLSKANIKKILGIITFAIVLYAIMSNLPKVLSVIGYVVSLLTPFIVGLCIAFILNVIMRLIEDFLKKRLEQSSNTKNSSKIEKWIRPISLLLSLSLVVAMVWILLFLIVPEFKNTVEIVSKEFPDFMKKIQNWLGGILASLPFEINSIAFSDLNWEKIGQWISQFLSRGSSALFNTTIGITSSIFSALLNFVLGLVFAIYVLLQKETLSKQFKKLLYAYLPENIVIEILDIAKLSNGIFSSFVTGQFLEAVIIGVLCFIGMLILRLPYALVVSALVGFTALIPVFGAFIGTIVGVFLILMVSPIKALWFVIFFLVLQQLEGNLIYPKVVGGSIGLPSIWVLVAVTLGGSAYGVLGMLLGVPLSSVLYSLLRKSVHKRLAKKEIEPDSV</sequence>
<proteinExistence type="inferred from homology"/>
<evidence type="ECO:0000256" key="3">
    <source>
        <dbReference type="ARBA" id="ARBA00022448"/>
    </source>
</evidence>
<keyword evidence="4" id="KW-1003">Cell membrane</keyword>
<keyword evidence="7 8" id="KW-0472">Membrane</keyword>
<feature type="transmembrane region" description="Helical" evidence="8">
    <location>
        <begin position="12"/>
        <end position="28"/>
    </location>
</feature>
<evidence type="ECO:0000256" key="5">
    <source>
        <dbReference type="ARBA" id="ARBA00022692"/>
    </source>
</evidence>
<comment type="subcellular location">
    <subcellularLocation>
        <location evidence="1">Cell membrane</location>
        <topology evidence="1">Multi-pass membrane protein</topology>
    </subcellularLocation>
</comment>
<feature type="transmembrane region" description="Helical" evidence="8">
    <location>
        <begin position="34"/>
        <end position="59"/>
    </location>
</feature>